<feature type="repeat" description="RCC1" evidence="2">
    <location>
        <begin position="842"/>
        <end position="896"/>
    </location>
</feature>
<protein>
    <submittedName>
        <fullName evidence="4">Putative alpha-tubulin suppressor</fullName>
    </submittedName>
</protein>
<dbReference type="InterPro" id="IPR009091">
    <property type="entry name" value="RCC1/BLIP-II"/>
</dbReference>
<dbReference type="SUPFAM" id="SSF50978">
    <property type="entry name" value="WD40 repeat-like"/>
    <property type="match status" value="1"/>
</dbReference>
<dbReference type="Gene3D" id="2.130.10.30">
    <property type="entry name" value="Regulator of chromosome condensation 1/beta-lactamase-inhibitor protein II"/>
    <property type="match status" value="2"/>
</dbReference>
<evidence type="ECO:0000256" key="1">
    <source>
        <dbReference type="ARBA" id="ARBA00022737"/>
    </source>
</evidence>
<sequence length="1651" mass="181145">MYPLFEVSRLLAIGPKSDNQHPLITASAYGEQGDYSILVLICSNGYVLFYLRHALSPKPLMRQIPWSPPQHPHPTGDIAAICLNPTSSQLLAATTKSVIHVIPLAGLFDGSSHPRQQWQVDDTVGVRLSGNRAKPTCICWWESSEGNKLAVIGNEHGEVSFLDLPSRKEVGGTYVTSAVLDMKLTLDAAHQVTYLTITGSNGQHWQLLLEDRGSGYNWLKNCVRTAALDGSGSSSFSEWRLWTPAQRQEQSGTAERPPHPKLINKLGPNTVLGEYTIQGRQCIGAYDSSTSQLEVFDADVSKRALCVFAVPVPSADKVLLTDHLLITACNFETEPQLLLFSKSAVDLTSSSRKKECIDPIIQQFTLEEHVTKVYRCGRLKPSADVSQLKGSGSSFKRSLSTVFQSAQHGPGDTARRSSSFSGSASSLPKTAPDTIARKLPSGEDKKDVMTVALPSETFIDGCILVTSRCVYHCRPRSSAERLFLHLTERATTLPSAERLGALLGLDIFSLYEVAAELQLSWGQFPQAVRLYQLSKCPQLKRVAHFVSYGFLSELLAYMQVLFSTRASEITLADRVHFANIAALCFIQQVLQKHTQEVDSVMQAFRDFLQENLYYDDSVVMRMLCEQRLYGLLRLCALLRGQRQLMLELLLNFNPTSALDEATCSALTSRGYGSLLVQSANADYVWCVTDPDLLLPLSRDLSLLSSHLRVVADLLPSLDTVLVERLARLYDASRHMVKIAIRRVLACSKHGRYPGSLSSLSTDSLDLTQSEDDSVNEEDLIKFFIFVLLMLNYRRGGPKHYTPALLSCTETSTERSTERRHRVSDSDRSIACGQLHAAYVAKGKAYTWGKALFGRLGHKENHREIFGPACVEILDSLRVKVSQVSCGTHHTLFNTDGGVFACGSSRYGQLGLGVLQRTWIPQLIETLAGKQVSKIACGLYHSLALTTSGRLFTWGWGVHGQLGHGGCSDERRPRLVSALTEHAVIDAYGGNGHSVALTKEGAVFTFGCGTFGQLGIGSTVKRSIPQCVKLDEPVRLVTSGYFQVFAVCHSGKVLTWGANPQSLRLQAQSSRRSRLQAVVAQNELLFSSASGGAGMAQGNLRDASSSAASSVGSAAAWRGSQQHLSPSEMDVSAIQGNIVQVACGANHAAIIAESGELYMWGRNTEGQLGLGNRKDQKSPQLVSHLSHCKLAQVCCGRDSTIALDIQGKVWAWGQNDSGQLGLKVNTDDPLRHTKVLASRLITIRTNRRLITIPQGQRTGEVKPQHVSTLPTEAAQPLDPCCLEAELPLRQKVCYNAYLARSVVTPNLSSLDDPPYGPKALHTALKVFHGSYDPTTVVNHCNSFGDSQAAAKVCLLEGQFAQAVQYQFRAQLRDAPIGSDVLLQRALEAVTYYMGLVDKENCEVNRGFFENVVVFWMDSNLSVEPLENLFRSYLPDIGYCLGLVLFCYPHDPDNQGGPTTDAVLRFAKCLTTSFCLRVSSALRDQVSNGRRHAELIDILLRLSGTGQLLHQIRLVDETAGWDAAVPPNKLREQIVRCLQQGAARKTMLKIPSTEVEQLTKALLAERANMASPSVTTPKDPTPAYDTVVFSCGHQHTASYLRTSLLPELEKSMLTSMPRPLPITTKLLLKSYELEGTIPLACPRCVVAEVRDNW</sequence>
<dbReference type="PRINTS" id="PR00633">
    <property type="entry name" value="RCCNDNSATION"/>
</dbReference>
<reference evidence="4" key="1">
    <citation type="submission" date="2018-03" db="EMBL/GenBank/DDBJ databases">
        <title>The relapsing fever spirochete Borrelia turicatae persists in the highly oxidative environment of its soft-bodied tick vector.</title>
        <authorList>
            <person name="Bourret T.J."/>
            <person name="Boyle W.K."/>
            <person name="Valenzuela J.G."/>
            <person name="Oliveira F."/>
            <person name="Lopez J.E."/>
        </authorList>
    </citation>
    <scope>NUCLEOTIDE SEQUENCE</scope>
    <source>
        <strain evidence="4">Kansas strain/isolate</strain>
        <tissue evidence="4">Salivary glands</tissue>
    </source>
</reference>
<name>A0A2R5L3X4_9ACAR</name>
<evidence type="ECO:0000256" key="3">
    <source>
        <dbReference type="SAM" id="MobiDB-lite"/>
    </source>
</evidence>
<dbReference type="PROSITE" id="PS00626">
    <property type="entry name" value="RCC1_2"/>
    <property type="match status" value="1"/>
</dbReference>
<accession>A0A2R5L3X4</accession>
<feature type="region of interest" description="Disordered" evidence="3">
    <location>
        <begin position="405"/>
        <end position="440"/>
    </location>
</feature>
<evidence type="ECO:0000256" key="2">
    <source>
        <dbReference type="PROSITE-ProRule" id="PRU00235"/>
    </source>
</evidence>
<feature type="repeat" description="RCC1" evidence="2">
    <location>
        <begin position="896"/>
        <end position="947"/>
    </location>
</feature>
<dbReference type="PROSITE" id="PS50012">
    <property type="entry name" value="RCC1_3"/>
    <property type="match status" value="5"/>
</dbReference>
<dbReference type="InterPro" id="IPR051625">
    <property type="entry name" value="Signaling_Regulatory_Domain"/>
</dbReference>
<dbReference type="PANTHER" id="PTHR22872">
    <property type="entry name" value="BTK-BINDING PROTEIN-RELATED"/>
    <property type="match status" value="1"/>
</dbReference>
<dbReference type="InterPro" id="IPR036322">
    <property type="entry name" value="WD40_repeat_dom_sf"/>
</dbReference>
<dbReference type="Pfam" id="PF00415">
    <property type="entry name" value="RCC1"/>
    <property type="match status" value="6"/>
</dbReference>
<dbReference type="PANTHER" id="PTHR22872:SF2">
    <property type="entry name" value="INHIBITOR OF BRUTON TYROSINE KINASE"/>
    <property type="match status" value="1"/>
</dbReference>
<feature type="repeat" description="RCC1" evidence="2">
    <location>
        <begin position="1000"/>
        <end position="1049"/>
    </location>
</feature>
<feature type="repeat" description="RCC1" evidence="2">
    <location>
        <begin position="1154"/>
        <end position="1205"/>
    </location>
</feature>
<evidence type="ECO:0000313" key="4">
    <source>
        <dbReference type="EMBL" id="MBY04171.1"/>
    </source>
</evidence>
<dbReference type="InterPro" id="IPR000408">
    <property type="entry name" value="Reg_chr_condens"/>
</dbReference>
<proteinExistence type="predicted"/>
<dbReference type="SUPFAM" id="SSF50985">
    <property type="entry name" value="RCC1/BLIP-II"/>
    <property type="match status" value="2"/>
</dbReference>
<feature type="repeat" description="RCC1" evidence="2">
    <location>
        <begin position="948"/>
        <end position="999"/>
    </location>
</feature>
<feature type="compositionally biased region" description="Low complexity" evidence="3">
    <location>
        <begin position="417"/>
        <end position="426"/>
    </location>
</feature>
<organism evidence="4">
    <name type="scientific">Ornithodoros turicata</name>
    <dbReference type="NCBI Taxonomy" id="34597"/>
    <lineage>
        <taxon>Eukaryota</taxon>
        <taxon>Metazoa</taxon>
        <taxon>Ecdysozoa</taxon>
        <taxon>Arthropoda</taxon>
        <taxon>Chelicerata</taxon>
        <taxon>Arachnida</taxon>
        <taxon>Acari</taxon>
        <taxon>Parasitiformes</taxon>
        <taxon>Ixodida</taxon>
        <taxon>Ixodoidea</taxon>
        <taxon>Argasidae</taxon>
        <taxon>Ornithodorinae</taxon>
        <taxon>Ornithodoros</taxon>
    </lineage>
</organism>
<dbReference type="EMBL" id="GGLE01000045">
    <property type="protein sequence ID" value="MBY04171.1"/>
    <property type="molecule type" value="Transcribed_RNA"/>
</dbReference>
<keyword evidence="1" id="KW-0677">Repeat</keyword>